<dbReference type="PANTHER" id="PTHR43120:SF4">
    <property type="entry name" value="GLUTAMYL-TRNA REDUCTASE"/>
    <property type="match status" value="1"/>
</dbReference>
<name>A0A2G2Z7H5_CAPAN</name>
<dbReference type="Pfam" id="PF01488">
    <property type="entry name" value="Shikimate_DH"/>
    <property type="match status" value="1"/>
</dbReference>
<evidence type="ECO:0000259" key="2">
    <source>
        <dbReference type="Pfam" id="PF01488"/>
    </source>
</evidence>
<dbReference type="Pfam" id="PF05201">
    <property type="entry name" value="GlutR_N"/>
    <property type="match status" value="1"/>
</dbReference>
<dbReference type="InterPro" id="IPR006151">
    <property type="entry name" value="Shikm_DH/Glu-tRNA_Rdtase"/>
</dbReference>
<keyword evidence="5" id="KW-1185">Reference proteome</keyword>
<dbReference type="InterPro" id="IPR036343">
    <property type="entry name" value="GluRdtase_N_sf"/>
</dbReference>
<reference evidence="4 5" key="2">
    <citation type="journal article" date="2017" name="Genome Biol.">
        <title>New reference genome sequences of hot pepper reveal the massive evolution of plant disease-resistance genes by retroduplication.</title>
        <authorList>
            <person name="Kim S."/>
            <person name="Park J."/>
            <person name="Yeom S.I."/>
            <person name="Kim Y.M."/>
            <person name="Seo E."/>
            <person name="Kim K.T."/>
            <person name="Kim M.S."/>
            <person name="Lee J.M."/>
            <person name="Cheong K."/>
            <person name="Shin H.S."/>
            <person name="Kim S.B."/>
            <person name="Han K."/>
            <person name="Lee J."/>
            <person name="Park M."/>
            <person name="Lee H.A."/>
            <person name="Lee H.Y."/>
            <person name="Lee Y."/>
            <person name="Oh S."/>
            <person name="Lee J.H."/>
            <person name="Choi E."/>
            <person name="Choi E."/>
            <person name="Lee S.E."/>
            <person name="Jeon J."/>
            <person name="Kim H."/>
            <person name="Choi G."/>
            <person name="Song H."/>
            <person name="Lee J."/>
            <person name="Lee S.C."/>
            <person name="Kwon J.K."/>
            <person name="Lee H.Y."/>
            <person name="Koo N."/>
            <person name="Hong Y."/>
            <person name="Kim R.W."/>
            <person name="Kang W.H."/>
            <person name="Huh J.H."/>
            <person name="Kang B.C."/>
            <person name="Yang T.J."/>
            <person name="Lee Y.H."/>
            <person name="Bennetzen J.L."/>
            <person name="Choi D."/>
        </authorList>
    </citation>
    <scope>NUCLEOTIDE SEQUENCE [LARGE SCALE GENOMIC DNA]</scope>
    <source>
        <strain evidence="5">cv. CM334</strain>
    </source>
</reference>
<dbReference type="EMBL" id="AYRZ02000006">
    <property type="protein sequence ID" value="PHT77952.1"/>
    <property type="molecule type" value="Genomic_DNA"/>
</dbReference>
<feature type="compositionally biased region" description="Basic residues" evidence="1">
    <location>
        <begin position="1"/>
        <end position="13"/>
    </location>
</feature>
<dbReference type="SUPFAM" id="SSF69742">
    <property type="entry name" value="Glutamyl tRNA-reductase catalytic, N-terminal domain"/>
    <property type="match status" value="1"/>
</dbReference>
<accession>A0A2G2Z7H5</accession>
<dbReference type="Gene3D" id="3.30.460.30">
    <property type="entry name" value="Glutamyl-tRNA reductase, N-terminal domain"/>
    <property type="match status" value="1"/>
</dbReference>
<evidence type="ECO:0000313" key="4">
    <source>
        <dbReference type="EMBL" id="PHT77952.1"/>
    </source>
</evidence>
<feature type="region of interest" description="Disordered" evidence="1">
    <location>
        <begin position="1"/>
        <end position="30"/>
    </location>
</feature>
<dbReference type="GO" id="GO:0050661">
    <property type="term" value="F:NADP binding"/>
    <property type="evidence" value="ECO:0007669"/>
    <property type="project" value="InterPro"/>
</dbReference>
<feature type="domain" description="Glutamyl-tRNA reductase N-terminal" evidence="3">
    <location>
        <begin position="48"/>
        <end position="90"/>
    </location>
</feature>
<dbReference type="InterPro" id="IPR015895">
    <property type="entry name" value="4pyrrol_synth_GluRdtase_N"/>
</dbReference>
<dbReference type="GO" id="GO:0008883">
    <property type="term" value="F:glutamyl-tRNA reductase activity"/>
    <property type="evidence" value="ECO:0007669"/>
    <property type="project" value="InterPro"/>
</dbReference>
<reference evidence="4 5" key="1">
    <citation type="journal article" date="2014" name="Nat. Genet.">
        <title>Genome sequence of the hot pepper provides insights into the evolution of pungency in Capsicum species.</title>
        <authorList>
            <person name="Kim S."/>
            <person name="Park M."/>
            <person name="Yeom S.I."/>
            <person name="Kim Y.M."/>
            <person name="Lee J.M."/>
            <person name="Lee H.A."/>
            <person name="Seo E."/>
            <person name="Choi J."/>
            <person name="Cheong K."/>
            <person name="Kim K.T."/>
            <person name="Jung K."/>
            <person name="Lee G.W."/>
            <person name="Oh S.K."/>
            <person name="Bae C."/>
            <person name="Kim S.B."/>
            <person name="Lee H.Y."/>
            <person name="Kim S.Y."/>
            <person name="Kim M.S."/>
            <person name="Kang B.C."/>
            <person name="Jo Y.D."/>
            <person name="Yang H.B."/>
            <person name="Jeong H.J."/>
            <person name="Kang W.H."/>
            <person name="Kwon J.K."/>
            <person name="Shin C."/>
            <person name="Lim J.Y."/>
            <person name="Park J.H."/>
            <person name="Huh J.H."/>
            <person name="Kim J.S."/>
            <person name="Kim B.D."/>
            <person name="Cohen O."/>
            <person name="Paran I."/>
            <person name="Suh M.C."/>
            <person name="Lee S.B."/>
            <person name="Kim Y.K."/>
            <person name="Shin Y."/>
            <person name="Noh S.J."/>
            <person name="Park J."/>
            <person name="Seo Y.S."/>
            <person name="Kwon S.Y."/>
            <person name="Kim H.A."/>
            <person name="Park J.M."/>
            <person name="Kim H.J."/>
            <person name="Choi S.B."/>
            <person name="Bosland P.W."/>
            <person name="Reeves G."/>
            <person name="Jo S.H."/>
            <person name="Lee B.W."/>
            <person name="Cho H.T."/>
            <person name="Choi H.S."/>
            <person name="Lee M.S."/>
            <person name="Yu Y."/>
            <person name="Do Choi Y."/>
            <person name="Park B.S."/>
            <person name="van Deynze A."/>
            <person name="Ashrafi H."/>
            <person name="Hill T."/>
            <person name="Kim W.T."/>
            <person name="Pai H.S."/>
            <person name="Ahn H.K."/>
            <person name="Yeam I."/>
            <person name="Giovannoni J.J."/>
            <person name="Rose J.K."/>
            <person name="Sorensen I."/>
            <person name="Lee S.J."/>
            <person name="Kim R.W."/>
            <person name="Choi I.Y."/>
            <person name="Choi B.S."/>
            <person name="Lim J.S."/>
            <person name="Lee Y.H."/>
            <person name="Choi D."/>
        </authorList>
    </citation>
    <scope>NUCLEOTIDE SEQUENCE [LARGE SCALE GENOMIC DNA]</scope>
    <source>
        <strain evidence="5">cv. CM334</strain>
    </source>
</reference>
<dbReference type="GO" id="GO:0033014">
    <property type="term" value="P:tetrapyrrole biosynthetic process"/>
    <property type="evidence" value="ECO:0007669"/>
    <property type="project" value="InterPro"/>
</dbReference>
<dbReference type="AlphaFoldDB" id="A0A2G2Z7H5"/>
<sequence>MKKSWQNHVKKDKKKEIHWSKKRGSNSFASKAPVKRRRVIEVISRDELPKFSRVPITELFQQQYLLCNQDATQNLFEVVAGLDSLILGEDGKRVIPETNISSGSVSANSTPVELALQKLLEHSSCMACILVVRAGKMGKLMIMNLVTKRCKNMVIVNKAEERVIAIREELTDTNIIYKPFSEILACAAQADVIFTCTASEAPLFIKNSIHALPSVNSEDRGQRLYIDIYVH</sequence>
<evidence type="ECO:0000313" key="5">
    <source>
        <dbReference type="Proteomes" id="UP000222542"/>
    </source>
</evidence>
<evidence type="ECO:0000256" key="1">
    <source>
        <dbReference type="SAM" id="MobiDB-lite"/>
    </source>
</evidence>
<gene>
    <name evidence="4" type="ORF">T459_16004</name>
</gene>
<evidence type="ECO:0008006" key="6">
    <source>
        <dbReference type="Google" id="ProtNLM"/>
    </source>
</evidence>
<dbReference type="InterPro" id="IPR036291">
    <property type="entry name" value="NAD(P)-bd_dom_sf"/>
</dbReference>
<comment type="caution">
    <text evidence="4">The sequence shown here is derived from an EMBL/GenBank/DDBJ whole genome shotgun (WGS) entry which is preliminary data.</text>
</comment>
<organism evidence="4 5">
    <name type="scientific">Capsicum annuum</name>
    <name type="common">Capsicum pepper</name>
    <dbReference type="NCBI Taxonomy" id="4072"/>
    <lineage>
        <taxon>Eukaryota</taxon>
        <taxon>Viridiplantae</taxon>
        <taxon>Streptophyta</taxon>
        <taxon>Embryophyta</taxon>
        <taxon>Tracheophyta</taxon>
        <taxon>Spermatophyta</taxon>
        <taxon>Magnoliopsida</taxon>
        <taxon>eudicotyledons</taxon>
        <taxon>Gunneridae</taxon>
        <taxon>Pentapetalae</taxon>
        <taxon>asterids</taxon>
        <taxon>lamiids</taxon>
        <taxon>Solanales</taxon>
        <taxon>Solanaceae</taxon>
        <taxon>Solanoideae</taxon>
        <taxon>Capsiceae</taxon>
        <taxon>Capsicum</taxon>
    </lineage>
</organism>
<protein>
    <recommendedName>
        <fullName evidence="6">Quinate/shikimate 5-dehydrogenase/glutamyl-tRNA reductase domain-containing protein</fullName>
    </recommendedName>
</protein>
<proteinExistence type="predicted"/>
<feature type="domain" description="Quinate/shikimate 5-dehydrogenase/glutamyl-tRNA reductase" evidence="2">
    <location>
        <begin position="124"/>
        <end position="228"/>
    </location>
</feature>
<dbReference type="SUPFAM" id="SSF51735">
    <property type="entry name" value="NAD(P)-binding Rossmann-fold domains"/>
    <property type="match status" value="1"/>
</dbReference>
<dbReference type="Gene3D" id="3.40.50.720">
    <property type="entry name" value="NAD(P)-binding Rossmann-like Domain"/>
    <property type="match status" value="1"/>
</dbReference>
<evidence type="ECO:0000259" key="3">
    <source>
        <dbReference type="Pfam" id="PF05201"/>
    </source>
</evidence>
<dbReference type="STRING" id="4072.A0A2G2Z7H5"/>
<dbReference type="PANTHER" id="PTHR43120">
    <property type="entry name" value="GLUTAMYL-TRNA REDUCTASE 1, CHLOROPLASTIC"/>
    <property type="match status" value="1"/>
</dbReference>
<dbReference type="Gramene" id="PHT77952">
    <property type="protein sequence ID" value="PHT77952"/>
    <property type="gene ID" value="T459_16004"/>
</dbReference>
<dbReference type="Proteomes" id="UP000222542">
    <property type="component" value="Unassembled WGS sequence"/>
</dbReference>